<dbReference type="PROSITE" id="PS50162">
    <property type="entry name" value="RECA_2"/>
    <property type="match status" value="1"/>
</dbReference>
<dbReference type="GO" id="GO:0006281">
    <property type="term" value="P:DNA repair"/>
    <property type="evidence" value="ECO:0007669"/>
    <property type="project" value="InterPro"/>
</dbReference>
<dbReference type="PANTHER" id="PTHR45900:SF1">
    <property type="entry name" value="MITOCHONDRIAL DNA REPAIR PROTEIN RECA HOMOLOG-RELATED"/>
    <property type="match status" value="1"/>
</dbReference>
<dbReference type="AlphaFoldDB" id="X1D8N5"/>
<dbReference type="InterPro" id="IPR013765">
    <property type="entry name" value="DNA_recomb/repair_RecA"/>
</dbReference>
<protein>
    <recommendedName>
        <fullName evidence="5">RecA family profile 1 domain-containing protein</fullName>
    </recommendedName>
</protein>
<dbReference type="InterPro" id="IPR020588">
    <property type="entry name" value="RecA_ATP-bd"/>
</dbReference>
<keyword evidence="2" id="KW-0547">Nucleotide-binding</keyword>
<dbReference type="PANTHER" id="PTHR45900">
    <property type="entry name" value="RECA"/>
    <property type="match status" value="1"/>
</dbReference>
<dbReference type="GO" id="GO:0140664">
    <property type="term" value="F:ATP-dependent DNA damage sensor activity"/>
    <property type="evidence" value="ECO:0007669"/>
    <property type="project" value="InterPro"/>
</dbReference>
<dbReference type="Pfam" id="PF00154">
    <property type="entry name" value="RecA_N"/>
    <property type="match status" value="1"/>
</dbReference>
<dbReference type="GO" id="GO:0006310">
    <property type="term" value="P:DNA recombination"/>
    <property type="evidence" value="ECO:0007669"/>
    <property type="project" value="UniProtKB-KW"/>
</dbReference>
<dbReference type="Gene3D" id="3.40.50.300">
    <property type="entry name" value="P-loop containing nucleotide triphosphate hydrolases"/>
    <property type="match status" value="1"/>
</dbReference>
<keyword evidence="4" id="KW-0233">DNA recombination</keyword>
<comment type="caution">
    <text evidence="6">The sequence shown here is derived from an EMBL/GenBank/DDBJ whole genome shotgun (WGS) entry which is preliminary data.</text>
</comment>
<organism evidence="6">
    <name type="scientific">marine sediment metagenome</name>
    <dbReference type="NCBI Taxonomy" id="412755"/>
    <lineage>
        <taxon>unclassified sequences</taxon>
        <taxon>metagenomes</taxon>
        <taxon>ecological metagenomes</taxon>
    </lineage>
</organism>
<name>X1D8N5_9ZZZZ</name>
<dbReference type="PRINTS" id="PR00142">
    <property type="entry name" value="RECA"/>
</dbReference>
<dbReference type="InterPro" id="IPR027417">
    <property type="entry name" value="P-loop_NTPase"/>
</dbReference>
<reference evidence="6" key="1">
    <citation type="journal article" date="2014" name="Front. Microbiol.">
        <title>High frequency of phylogenetically diverse reductive dehalogenase-homologous genes in deep subseafloor sedimentary metagenomes.</title>
        <authorList>
            <person name="Kawai M."/>
            <person name="Futagami T."/>
            <person name="Toyoda A."/>
            <person name="Takaki Y."/>
            <person name="Nishi S."/>
            <person name="Hori S."/>
            <person name="Arai W."/>
            <person name="Tsubouchi T."/>
            <person name="Morono Y."/>
            <person name="Uchiyama I."/>
            <person name="Ito T."/>
            <person name="Fujiyama A."/>
            <person name="Inagaki F."/>
            <person name="Takami H."/>
        </authorList>
    </citation>
    <scope>NUCLEOTIDE SEQUENCE</scope>
    <source>
        <strain evidence="6">Expedition CK06-06</strain>
    </source>
</reference>
<dbReference type="GO" id="GO:0005829">
    <property type="term" value="C:cytosol"/>
    <property type="evidence" value="ECO:0007669"/>
    <property type="project" value="TreeGrafter"/>
</dbReference>
<proteinExistence type="inferred from homology"/>
<dbReference type="GO" id="GO:0005524">
    <property type="term" value="F:ATP binding"/>
    <property type="evidence" value="ECO:0007669"/>
    <property type="project" value="UniProtKB-KW"/>
</dbReference>
<evidence type="ECO:0000256" key="4">
    <source>
        <dbReference type="ARBA" id="ARBA00023172"/>
    </source>
</evidence>
<accession>X1D8N5</accession>
<feature type="non-terminal residue" evidence="6">
    <location>
        <position position="1"/>
    </location>
</feature>
<dbReference type="SUPFAM" id="SSF52540">
    <property type="entry name" value="P-loop containing nucleoside triphosphate hydrolases"/>
    <property type="match status" value="1"/>
</dbReference>
<dbReference type="InterPro" id="IPR049428">
    <property type="entry name" value="RecA-like_N"/>
</dbReference>
<sequence length="281" mass="30977">LLNKKAGMTVAHNLKEENPTEVTEWIPTGSHWLDSIICRGQRAGIPVGKVTEIAGLEATGKSYMAAKIAANAQKMGITVAYFDSESAIDPSFLENAGCDVENLIYVQAQSVEMVLESIEEFLKTGGKFLFVWDSLALTPSINDVEGDFNPMSQMAVKARILAKAMSKLTIPIANTESTFLVLNQLKTNITRNPNMALVEPYVTPGGKAMIYAYSLRIWLTGRKSKASYIQDDNGFRIGSEVKSTLKKSRFGTQGRQATFKILWGDEVRILDEESWLEAIKA</sequence>
<evidence type="ECO:0000256" key="3">
    <source>
        <dbReference type="ARBA" id="ARBA00022840"/>
    </source>
</evidence>
<evidence type="ECO:0000313" key="6">
    <source>
        <dbReference type="EMBL" id="GAH01439.1"/>
    </source>
</evidence>
<evidence type="ECO:0000256" key="1">
    <source>
        <dbReference type="ARBA" id="ARBA00009391"/>
    </source>
</evidence>
<gene>
    <name evidence="6" type="ORF">S01H4_45730</name>
</gene>
<evidence type="ECO:0000259" key="5">
    <source>
        <dbReference type="PROSITE" id="PS50162"/>
    </source>
</evidence>
<comment type="similarity">
    <text evidence="1">Belongs to the RecA family.</text>
</comment>
<dbReference type="EMBL" id="BART01025482">
    <property type="protein sequence ID" value="GAH01439.1"/>
    <property type="molecule type" value="Genomic_DNA"/>
</dbReference>
<feature type="domain" description="RecA family profile 1" evidence="5">
    <location>
        <begin position="22"/>
        <end position="185"/>
    </location>
</feature>
<feature type="non-terminal residue" evidence="6">
    <location>
        <position position="281"/>
    </location>
</feature>
<keyword evidence="3" id="KW-0067">ATP-binding</keyword>
<dbReference type="GO" id="GO:0003697">
    <property type="term" value="F:single-stranded DNA binding"/>
    <property type="evidence" value="ECO:0007669"/>
    <property type="project" value="InterPro"/>
</dbReference>
<evidence type="ECO:0000256" key="2">
    <source>
        <dbReference type="ARBA" id="ARBA00022741"/>
    </source>
</evidence>